<reference evidence="3" key="1">
    <citation type="submission" date="2017-11" db="EMBL/GenBank/DDBJ databases">
        <authorList>
            <person name="Lima N.C."/>
            <person name="Parody-Merino A.M."/>
            <person name="Battley P.F."/>
            <person name="Fidler A.E."/>
            <person name="Prosdocimi F."/>
        </authorList>
    </citation>
    <scope>NUCLEOTIDE SEQUENCE [LARGE SCALE GENOMIC DNA]</scope>
</reference>
<dbReference type="EMBL" id="KZ506112">
    <property type="protein sequence ID" value="PKU41474.1"/>
    <property type="molecule type" value="Genomic_DNA"/>
</dbReference>
<evidence type="ECO:0000313" key="3">
    <source>
        <dbReference type="Proteomes" id="UP000233556"/>
    </source>
</evidence>
<proteinExistence type="predicted"/>
<accession>A0A2I0U5W2</accession>
<evidence type="ECO:0000256" key="1">
    <source>
        <dbReference type="SAM" id="MobiDB-lite"/>
    </source>
</evidence>
<reference evidence="3" key="2">
    <citation type="submission" date="2017-12" db="EMBL/GenBank/DDBJ databases">
        <title>Genome sequence of the Bar-tailed Godwit (Limosa lapponica baueri).</title>
        <authorList>
            <person name="Lima N.C.B."/>
            <person name="Parody-Merino A.M."/>
            <person name="Battley P.F."/>
            <person name="Fidler A.E."/>
            <person name="Prosdocimi F."/>
        </authorList>
    </citation>
    <scope>NUCLEOTIDE SEQUENCE [LARGE SCALE GENOMIC DNA]</scope>
</reference>
<feature type="region of interest" description="Disordered" evidence="1">
    <location>
        <begin position="203"/>
        <end position="222"/>
    </location>
</feature>
<protein>
    <submittedName>
        <fullName evidence="2">Ubx domain-containing protein 4</fullName>
    </submittedName>
</protein>
<gene>
    <name evidence="2" type="ORF">llap_8216</name>
</gene>
<sequence length="222" mass="24166">MPEAALISNRASASQLQDGLTTGQSRANEQQWCCLCDNIFQKGKNLLCNSSQKRGVRICKKNNSSDIKVSEGGGAPDVGAEIPLRPVVKIVLRQAVLLQPMEVNGGADIHLQPVGFPCWSKGMHPKETVTPWEACAGAGSWQDLWTHGERTPRWSRFAGRTCDPHRGCMLEQSIPEGLHLMERTHGGAVHEELQPIGRTHTGVVRGELSPRGGTPHWSRGGV</sequence>
<dbReference type="AlphaFoldDB" id="A0A2I0U5W2"/>
<name>A0A2I0U5W2_LIMLA</name>
<keyword evidence="3" id="KW-1185">Reference proteome</keyword>
<organism evidence="2 3">
    <name type="scientific">Limosa lapponica baueri</name>
    <dbReference type="NCBI Taxonomy" id="1758121"/>
    <lineage>
        <taxon>Eukaryota</taxon>
        <taxon>Metazoa</taxon>
        <taxon>Chordata</taxon>
        <taxon>Craniata</taxon>
        <taxon>Vertebrata</taxon>
        <taxon>Euteleostomi</taxon>
        <taxon>Archelosauria</taxon>
        <taxon>Archosauria</taxon>
        <taxon>Dinosauria</taxon>
        <taxon>Saurischia</taxon>
        <taxon>Theropoda</taxon>
        <taxon>Coelurosauria</taxon>
        <taxon>Aves</taxon>
        <taxon>Neognathae</taxon>
        <taxon>Neoaves</taxon>
        <taxon>Charadriiformes</taxon>
        <taxon>Scolopacidae</taxon>
        <taxon>Limosa</taxon>
    </lineage>
</organism>
<evidence type="ECO:0000313" key="2">
    <source>
        <dbReference type="EMBL" id="PKU41474.1"/>
    </source>
</evidence>
<dbReference type="Proteomes" id="UP000233556">
    <property type="component" value="Unassembled WGS sequence"/>
</dbReference>